<keyword evidence="4" id="KW-1185">Reference proteome</keyword>
<reference evidence="3 4" key="1">
    <citation type="submission" date="2022-05" db="EMBL/GenBank/DDBJ databases">
        <authorList>
            <person name="Friedrich I."/>
            <person name="Poehlein A."/>
            <person name="Schneider D."/>
            <person name="Hertel R."/>
            <person name="Daniel R."/>
        </authorList>
    </citation>
    <scope>NUCLEOTIDE SEQUENCE [LARGE SCALE GENOMIC DNA]</scope>
</reference>
<dbReference type="Gene3D" id="3.90.79.10">
    <property type="entry name" value="Nucleoside Triphosphate Pyrophosphohydrolase"/>
    <property type="match status" value="1"/>
</dbReference>
<dbReference type="Proteomes" id="UP001057221">
    <property type="component" value="Segment"/>
</dbReference>
<dbReference type="EMBL" id="ON529855">
    <property type="protein sequence ID" value="USN14777.1"/>
    <property type="molecule type" value="Genomic_DNA"/>
</dbReference>
<accession>A0A9E7MRI7</accession>
<sequence length="225" mass="24461">MTLLSAAIVAEINEVADAYSNRERARLTSIAKAQMNPPHCSSCGAAFLAVERAQPHPHCHACNTTDWQNPRPVLLLLQPVLVSGGLGLAVAKRGIEPAKHGYALPGGFQEIGETSLEGACREFREETGVDLGAVKSRSCITLGDLPSTSGTQSLVFVQNNTALAQQDFDKLQDTSEMYDWTVLHRDSDFELCWPTHQLIARQWLEAQAGTGFSSPGHVQLPAFHR</sequence>
<dbReference type="InterPro" id="IPR000086">
    <property type="entry name" value="NUDIX_hydrolase_dom"/>
</dbReference>
<dbReference type="InterPro" id="IPR013087">
    <property type="entry name" value="Znf_C2H2_type"/>
</dbReference>
<proteinExistence type="predicted"/>
<dbReference type="InterPro" id="IPR015797">
    <property type="entry name" value="NUDIX_hydrolase-like_dom_sf"/>
</dbReference>
<dbReference type="InterPro" id="IPR020084">
    <property type="entry name" value="NUDIX_hydrolase_CS"/>
</dbReference>
<evidence type="ECO:0000256" key="1">
    <source>
        <dbReference type="ARBA" id="ARBA00022801"/>
    </source>
</evidence>
<dbReference type="Pfam" id="PF00293">
    <property type="entry name" value="NUDIX"/>
    <property type="match status" value="1"/>
</dbReference>
<protein>
    <submittedName>
        <fullName evidence="3">8-oxo-dGTP diphosphatase</fullName>
    </submittedName>
</protein>
<dbReference type="PROSITE" id="PS00893">
    <property type="entry name" value="NUDIX_BOX"/>
    <property type="match status" value="1"/>
</dbReference>
<name>A0A9E7MRI7_9CAUD</name>
<organism evidence="3 4">
    <name type="scientific">Brevundimonas phage vB_BpoS-Domovoi</name>
    <dbReference type="NCBI Taxonomy" id="2948598"/>
    <lineage>
        <taxon>Viruses</taxon>
        <taxon>Duplodnaviria</taxon>
        <taxon>Heunggongvirae</taxon>
        <taxon>Uroviricota</taxon>
        <taxon>Caudoviricetes</taxon>
        <taxon>Jeanschmidtviridae</taxon>
        <taxon>Marchewkavirus</taxon>
        <taxon>Marchewkavirus domovoi</taxon>
    </lineage>
</organism>
<gene>
    <name evidence="3" type="ORF">DOMOVOI_03030</name>
</gene>
<dbReference type="GO" id="GO:0016787">
    <property type="term" value="F:hydrolase activity"/>
    <property type="evidence" value="ECO:0007669"/>
    <property type="project" value="UniProtKB-KW"/>
</dbReference>
<feature type="domain" description="Nudix hydrolase" evidence="2">
    <location>
        <begin position="54"/>
        <end position="205"/>
    </location>
</feature>
<dbReference type="PROSITE" id="PS51462">
    <property type="entry name" value="NUDIX"/>
    <property type="match status" value="1"/>
</dbReference>
<keyword evidence="1" id="KW-0378">Hydrolase</keyword>
<dbReference type="PROSITE" id="PS00028">
    <property type="entry name" value="ZINC_FINGER_C2H2_1"/>
    <property type="match status" value="1"/>
</dbReference>
<evidence type="ECO:0000259" key="2">
    <source>
        <dbReference type="PROSITE" id="PS51462"/>
    </source>
</evidence>
<dbReference type="PANTHER" id="PTHR43222:SF12">
    <property type="entry name" value="NUDIX HYDROLASE"/>
    <property type="match status" value="1"/>
</dbReference>
<dbReference type="PANTHER" id="PTHR43222">
    <property type="entry name" value="NUDIX HYDROLASE 23"/>
    <property type="match status" value="1"/>
</dbReference>
<dbReference type="SUPFAM" id="SSF55811">
    <property type="entry name" value="Nudix"/>
    <property type="match status" value="1"/>
</dbReference>
<evidence type="ECO:0000313" key="3">
    <source>
        <dbReference type="EMBL" id="USN14777.1"/>
    </source>
</evidence>
<evidence type="ECO:0000313" key="4">
    <source>
        <dbReference type="Proteomes" id="UP001057221"/>
    </source>
</evidence>